<feature type="compositionally biased region" description="Acidic residues" evidence="1">
    <location>
        <begin position="31"/>
        <end position="57"/>
    </location>
</feature>
<name>A0A5B7D1H2_PORTR</name>
<organism evidence="2 3">
    <name type="scientific">Portunus trituberculatus</name>
    <name type="common">Swimming crab</name>
    <name type="synonym">Neptunus trituberculatus</name>
    <dbReference type="NCBI Taxonomy" id="210409"/>
    <lineage>
        <taxon>Eukaryota</taxon>
        <taxon>Metazoa</taxon>
        <taxon>Ecdysozoa</taxon>
        <taxon>Arthropoda</taxon>
        <taxon>Crustacea</taxon>
        <taxon>Multicrustacea</taxon>
        <taxon>Malacostraca</taxon>
        <taxon>Eumalacostraca</taxon>
        <taxon>Eucarida</taxon>
        <taxon>Decapoda</taxon>
        <taxon>Pleocyemata</taxon>
        <taxon>Brachyura</taxon>
        <taxon>Eubrachyura</taxon>
        <taxon>Portunoidea</taxon>
        <taxon>Portunidae</taxon>
        <taxon>Portuninae</taxon>
        <taxon>Portunus</taxon>
    </lineage>
</organism>
<accession>A0A5B7D1H2</accession>
<dbReference type="EMBL" id="VSRR010000345">
    <property type="protein sequence ID" value="MPC14336.1"/>
    <property type="molecule type" value="Genomic_DNA"/>
</dbReference>
<evidence type="ECO:0000256" key="1">
    <source>
        <dbReference type="SAM" id="MobiDB-lite"/>
    </source>
</evidence>
<proteinExistence type="predicted"/>
<evidence type="ECO:0000313" key="2">
    <source>
        <dbReference type="EMBL" id="MPC14336.1"/>
    </source>
</evidence>
<dbReference type="Proteomes" id="UP000324222">
    <property type="component" value="Unassembled WGS sequence"/>
</dbReference>
<sequence>MSMFVYRSRSEEINYSRARLDKECNVRCRGEEEEEEEEEKEEEEEEKEEEEEEEEEVLGWRDTRAR</sequence>
<comment type="caution">
    <text evidence="2">The sequence shown here is derived from an EMBL/GenBank/DDBJ whole genome shotgun (WGS) entry which is preliminary data.</text>
</comment>
<keyword evidence="3" id="KW-1185">Reference proteome</keyword>
<protein>
    <submittedName>
        <fullName evidence="2">Uncharacterized protein</fullName>
    </submittedName>
</protein>
<evidence type="ECO:0000313" key="3">
    <source>
        <dbReference type="Proteomes" id="UP000324222"/>
    </source>
</evidence>
<dbReference type="AlphaFoldDB" id="A0A5B7D1H2"/>
<reference evidence="2 3" key="1">
    <citation type="submission" date="2019-05" db="EMBL/GenBank/DDBJ databases">
        <title>Another draft genome of Portunus trituberculatus and its Hox gene families provides insights of decapod evolution.</title>
        <authorList>
            <person name="Jeong J.-H."/>
            <person name="Song I."/>
            <person name="Kim S."/>
            <person name="Choi T."/>
            <person name="Kim D."/>
            <person name="Ryu S."/>
            <person name="Kim W."/>
        </authorList>
    </citation>
    <scope>NUCLEOTIDE SEQUENCE [LARGE SCALE GENOMIC DNA]</scope>
    <source>
        <tissue evidence="2">Muscle</tissue>
    </source>
</reference>
<gene>
    <name evidence="2" type="ORF">E2C01_007101</name>
</gene>
<feature type="region of interest" description="Disordered" evidence="1">
    <location>
        <begin position="27"/>
        <end position="66"/>
    </location>
</feature>